<proteinExistence type="predicted"/>
<dbReference type="AlphaFoldDB" id="A0A1F6BEV1"/>
<comment type="caution">
    <text evidence="1">The sequence shown here is derived from an EMBL/GenBank/DDBJ whole genome shotgun (WGS) entry which is preliminary data.</text>
</comment>
<organism evidence="1 2">
    <name type="scientific">Candidatus Gottesmanbacteria bacterium RIFOXYB1_FULL_47_11</name>
    <dbReference type="NCBI Taxonomy" id="1798401"/>
    <lineage>
        <taxon>Bacteria</taxon>
        <taxon>Candidatus Gottesmaniibacteriota</taxon>
    </lineage>
</organism>
<dbReference type="STRING" id="1798401.A2363_04420"/>
<name>A0A1F6BEV1_9BACT</name>
<evidence type="ECO:0000313" key="1">
    <source>
        <dbReference type="EMBL" id="OGG35420.1"/>
    </source>
</evidence>
<accession>A0A1F6BEV1</accession>
<sequence length="159" mass="18482">MIPESSRLWQYLAPDMQALLQDGEFLVEDSIRHHDPAPTDFSYVVFPFAKLYEGFLKKAFLDANIITPREYHSDHFRIGKVLSPNLVRRLGPRSAYAQISNRHGKELAARLWRIWKEGRNLVFHYFPHNYRSLTREQAVELAKTIVNTMSELVEILGVG</sequence>
<reference evidence="1 2" key="1">
    <citation type="journal article" date="2016" name="Nat. Commun.">
        <title>Thousands of microbial genomes shed light on interconnected biogeochemical processes in an aquifer system.</title>
        <authorList>
            <person name="Anantharaman K."/>
            <person name="Brown C.T."/>
            <person name="Hug L.A."/>
            <person name="Sharon I."/>
            <person name="Castelle C.J."/>
            <person name="Probst A.J."/>
            <person name="Thomas B.C."/>
            <person name="Singh A."/>
            <person name="Wilkins M.J."/>
            <person name="Karaoz U."/>
            <person name="Brodie E.L."/>
            <person name="Williams K.H."/>
            <person name="Hubbard S.S."/>
            <person name="Banfield J.F."/>
        </authorList>
    </citation>
    <scope>NUCLEOTIDE SEQUENCE [LARGE SCALE GENOMIC DNA]</scope>
</reference>
<protein>
    <recommendedName>
        <fullName evidence="3">Bacterial toxin RNase RnlA/LsoA DBD domain-containing protein</fullName>
    </recommendedName>
</protein>
<evidence type="ECO:0000313" key="2">
    <source>
        <dbReference type="Proteomes" id="UP000176186"/>
    </source>
</evidence>
<evidence type="ECO:0008006" key="3">
    <source>
        <dbReference type="Google" id="ProtNLM"/>
    </source>
</evidence>
<dbReference type="EMBL" id="MFKE01000015">
    <property type="protein sequence ID" value="OGG35420.1"/>
    <property type="molecule type" value="Genomic_DNA"/>
</dbReference>
<gene>
    <name evidence="1" type="ORF">A2363_04420</name>
</gene>
<dbReference type="Proteomes" id="UP000176186">
    <property type="component" value="Unassembled WGS sequence"/>
</dbReference>